<dbReference type="InterPro" id="IPR001387">
    <property type="entry name" value="Cro/C1-type_HTH"/>
</dbReference>
<dbReference type="CDD" id="cd00093">
    <property type="entry name" value="HTH_XRE"/>
    <property type="match status" value="1"/>
</dbReference>
<evidence type="ECO:0000313" key="2">
    <source>
        <dbReference type="EMBL" id="AYF93184.1"/>
    </source>
</evidence>
<gene>
    <name evidence="2" type="ORF">D7D50_00285</name>
</gene>
<keyword evidence="3" id="KW-1185">Reference proteome</keyword>
<protein>
    <submittedName>
        <fullName evidence="2">XRE family transcriptional regulator</fullName>
    </submittedName>
</protein>
<proteinExistence type="predicted"/>
<dbReference type="SUPFAM" id="SSF47413">
    <property type="entry name" value="lambda repressor-like DNA-binding domains"/>
    <property type="match status" value="1"/>
</dbReference>
<evidence type="ECO:0000313" key="3">
    <source>
        <dbReference type="Proteomes" id="UP000277293"/>
    </source>
</evidence>
<dbReference type="Proteomes" id="UP000277293">
    <property type="component" value="Chromosome"/>
</dbReference>
<accession>A0ABN5PRT2</accession>
<dbReference type="PROSITE" id="PS50943">
    <property type="entry name" value="HTH_CROC1"/>
    <property type="match status" value="1"/>
</dbReference>
<evidence type="ECO:0000259" key="1">
    <source>
        <dbReference type="PROSITE" id="PS50943"/>
    </source>
</evidence>
<dbReference type="Pfam" id="PF01381">
    <property type="entry name" value="HTH_3"/>
    <property type="match status" value="1"/>
</dbReference>
<feature type="domain" description="HTH cro/C1-type" evidence="1">
    <location>
        <begin position="2"/>
        <end position="43"/>
    </location>
</feature>
<name>A0ABN5PRT2_9STRE</name>
<sequence>MEVAEKLGVAQVQYAGWEYRGRNSKDETVKKLAEIFGTSFDVFKGRDNGLEEIVSLLREYELTEEERKKIIIISKQCLMKNES</sequence>
<dbReference type="InterPro" id="IPR010982">
    <property type="entry name" value="Lambda_DNA-bd_dom_sf"/>
</dbReference>
<dbReference type="Gene3D" id="1.10.260.40">
    <property type="entry name" value="lambda repressor-like DNA-binding domains"/>
    <property type="match status" value="1"/>
</dbReference>
<organism evidence="2 3">
    <name type="scientific">Streptococcus koreensis</name>
    <dbReference type="NCBI Taxonomy" id="2382163"/>
    <lineage>
        <taxon>Bacteria</taxon>
        <taxon>Bacillati</taxon>
        <taxon>Bacillota</taxon>
        <taxon>Bacilli</taxon>
        <taxon>Lactobacillales</taxon>
        <taxon>Streptococcaceae</taxon>
        <taxon>Streptococcus</taxon>
    </lineage>
</organism>
<dbReference type="EMBL" id="CP032620">
    <property type="protein sequence ID" value="AYF93184.1"/>
    <property type="molecule type" value="Genomic_DNA"/>
</dbReference>
<reference evidence="3" key="1">
    <citation type="submission" date="2018-09" db="EMBL/GenBank/DDBJ databases">
        <title>Complete genome sequence of Streptococcus sp. KCOM 2890 (=JS71).</title>
        <authorList>
            <person name="Kook J.-K."/>
            <person name="Park S.-N."/>
            <person name="Lim Y.K."/>
        </authorList>
    </citation>
    <scope>NUCLEOTIDE SEQUENCE [LARGE SCALE GENOMIC DNA]</scope>
    <source>
        <strain evidence="3">JS71</strain>
    </source>
</reference>